<reference evidence="3 4" key="1">
    <citation type="submission" date="2020-12" db="EMBL/GenBank/DDBJ databases">
        <title>Aureibaculum luteum sp. nov. and Aureibaculum flavum sp. nov., novel members of the family Flavobacteriaceae isolated from Antarctic intertidal sediments.</title>
        <authorList>
            <person name="He X."/>
            <person name="Zhang X."/>
        </authorList>
    </citation>
    <scope>NUCLEOTIDE SEQUENCE [LARGE SCALE GENOMIC DNA]</scope>
    <source>
        <strain evidence="3 4">A20</strain>
    </source>
</reference>
<comment type="caution">
    <text evidence="3">The sequence shown here is derived from an EMBL/GenBank/DDBJ whole genome shotgun (WGS) entry which is preliminary data.</text>
</comment>
<evidence type="ECO:0000313" key="3">
    <source>
        <dbReference type="EMBL" id="MBJ2172683.1"/>
    </source>
</evidence>
<dbReference type="GO" id="GO:0008168">
    <property type="term" value="F:methyltransferase activity"/>
    <property type="evidence" value="ECO:0007669"/>
    <property type="project" value="UniProtKB-KW"/>
</dbReference>
<dbReference type="Pfam" id="PF18096">
    <property type="entry name" value="Thump_like"/>
    <property type="match status" value="1"/>
</dbReference>
<evidence type="ECO:0000313" key="4">
    <source>
        <dbReference type="Proteomes" id="UP000623301"/>
    </source>
</evidence>
<dbReference type="EMBL" id="JAEHFJ010000001">
    <property type="protein sequence ID" value="MBJ2172683.1"/>
    <property type="molecule type" value="Genomic_DNA"/>
</dbReference>
<dbReference type="CDD" id="cd02440">
    <property type="entry name" value="AdoMet_MTases"/>
    <property type="match status" value="1"/>
</dbReference>
<dbReference type="Gene3D" id="3.40.50.150">
    <property type="entry name" value="Vaccinia Virus protein VP39"/>
    <property type="match status" value="1"/>
</dbReference>
<keyword evidence="3" id="KW-0808">Transferase</keyword>
<organism evidence="3 4">
    <name type="scientific">Aureibaculum flavum</name>
    <dbReference type="NCBI Taxonomy" id="2795986"/>
    <lineage>
        <taxon>Bacteria</taxon>
        <taxon>Pseudomonadati</taxon>
        <taxon>Bacteroidota</taxon>
        <taxon>Flavobacteriia</taxon>
        <taxon>Flavobacteriales</taxon>
        <taxon>Flavobacteriaceae</taxon>
        <taxon>Aureibaculum</taxon>
    </lineage>
</organism>
<dbReference type="SUPFAM" id="SSF53335">
    <property type="entry name" value="S-adenosyl-L-methionine-dependent methyltransferases"/>
    <property type="match status" value="1"/>
</dbReference>
<evidence type="ECO:0000259" key="2">
    <source>
        <dbReference type="Pfam" id="PF22013"/>
    </source>
</evidence>
<proteinExistence type="predicted"/>
<protein>
    <submittedName>
        <fullName evidence="3">RsmD family RNA methyltransferase</fullName>
    </submittedName>
</protein>
<keyword evidence="4" id="KW-1185">Reference proteome</keyword>
<dbReference type="RefSeq" id="WP_198839532.1">
    <property type="nucleotide sequence ID" value="NZ_JAEHFJ010000001.1"/>
</dbReference>
<gene>
    <name evidence="3" type="ORF">JBL43_00430</name>
</gene>
<evidence type="ECO:0000259" key="1">
    <source>
        <dbReference type="Pfam" id="PF18096"/>
    </source>
</evidence>
<dbReference type="InterPro" id="IPR041497">
    <property type="entry name" value="Thump-like"/>
</dbReference>
<dbReference type="Gene3D" id="1.10.10.1110">
    <property type="entry name" value="Methyltransferase PG1098, N-terminal domain"/>
    <property type="match status" value="1"/>
</dbReference>
<name>A0ABS0WL46_9FLAO</name>
<dbReference type="Pfam" id="PF22013">
    <property type="entry name" value="PG_1098_Fer"/>
    <property type="match status" value="1"/>
</dbReference>
<accession>A0ABS0WL46</accession>
<keyword evidence="3" id="KW-0489">Methyltransferase</keyword>
<dbReference type="Pfam" id="PF03602">
    <property type="entry name" value="Cons_hypoth95"/>
    <property type="match status" value="1"/>
</dbReference>
<feature type="domain" description="PG-1098 ferredoxin-like" evidence="2">
    <location>
        <begin position="278"/>
        <end position="320"/>
    </location>
</feature>
<dbReference type="InterPro" id="IPR054168">
    <property type="entry name" value="PG_1098_Fer"/>
</dbReference>
<feature type="domain" description="THUMP-like" evidence="1">
    <location>
        <begin position="321"/>
        <end position="390"/>
    </location>
</feature>
<dbReference type="Proteomes" id="UP000623301">
    <property type="component" value="Unassembled WGS sequence"/>
</dbReference>
<dbReference type="InterPro" id="IPR029063">
    <property type="entry name" value="SAM-dependent_MTases_sf"/>
</dbReference>
<dbReference type="GO" id="GO:0032259">
    <property type="term" value="P:methylation"/>
    <property type="evidence" value="ECO:0007669"/>
    <property type="project" value="UniProtKB-KW"/>
</dbReference>
<sequence>MNPAILNTESQTFINQHLNADIAKLIFKGSPFKTITIQELAVQIEAKKKAQHKLPTWFNTENIYYPNKLNIEQTSSEITANYKSSLLKGESIIDLTGGFGVDVFAFSDRFKKVVHCEINQELSTIATHNYKALNKDNIQLINKDGISYLKENKQYFDWIYIDPSRRHDVKGKVFLLEDCEPNVPKHLNDLFEFSSNIMIKLSPMLDITSALSELDFVKKIHVIAIQNEVKEVLFLLEKGFKNDVKIKTINSKKDTIEYFDASWEKNTPPAELSEPLTYLYEPNSPILKAGLFNDVSHQLNVLKLNVNSHLYTSEDLIKFPGRRFKISTKIPYNLKVLKNLFKEKKANITTRNFPETVVKIRKKTKLKEGGNHYLFFTTDNKENLIVLITHKV</sequence>